<evidence type="ECO:0000313" key="2">
    <source>
        <dbReference type="Proteomes" id="UP000828941"/>
    </source>
</evidence>
<keyword evidence="2" id="KW-1185">Reference proteome</keyword>
<name>A0ACB9PAK3_BAUVA</name>
<proteinExistence type="predicted"/>
<reference evidence="1 2" key="1">
    <citation type="journal article" date="2022" name="DNA Res.">
        <title>Chromosomal-level genome assembly of the orchid tree Bauhinia variegata (Leguminosae; Cercidoideae) supports the allotetraploid origin hypothesis of Bauhinia.</title>
        <authorList>
            <person name="Zhong Y."/>
            <person name="Chen Y."/>
            <person name="Zheng D."/>
            <person name="Pang J."/>
            <person name="Liu Y."/>
            <person name="Luo S."/>
            <person name="Meng S."/>
            <person name="Qian L."/>
            <person name="Wei D."/>
            <person name="Dai S."/>
            <person name="Zhou R."/>
        </authorList>
    </citation>
    <scope>NUCLEOTIDE SEQUENCE [LARGE SCALE GENOMIC DNA]</scope>
    <source>
        <strain evidence="1">BV-YZ2020</strain>
    </source>
</reference>
<accession>A0ACB9PAK3</accession>
<dbReference type="EMBL" id="CM039430">
    <property type="protein sequence ID" value="KAI4345381.1"/>
    <property type="molecule type" value="Genomic_DNA"/>
</dbReference>
<dbReference type="Proteomes" id="UP000828941">
    <property type="component" value="Chromosome 5"/>
</dbReference>
<protein>
    <submittedName>
        <fullName evidence="1">Uncharacterized protein</fullName>
    </submittedName>
</protein>
<evidence type="ECO:0000313" key="1">
    <source>
        <dbReference type="EMBL" id="KAI4345381.1"/>
    </source>
</evidence>
<organism evidence="1 2">
    <name type="scientific">Bauhinia variegata</name>
    <name type="common">Purple orchid tree</name>
    <name type="synonym">Phanera variegata</name>
    <dbReference type="NCBI Taxonomy" id="167791"/>
    <lineage>
        <taxon>Eukaryota</taxon>
        <taxon>Viridiplantae</taxon>
        <taxon>Streptophyta</taxon>
        <taxon>Embryophyta</taxon>
        <taxon>Tracheophyta</taxon>
        <taxon>Spermatophyta</taxon>
        <taxon>Magnoliopsida</taxon>
        <taxon>eudicotyledons</taxon>
        <taxon>Gunneridae</taxon>
        <taxon>Pentapetalae</taxon>
        <taxon>rosids</taxon>
        <taxon>fabids</taxon>
        <taxon>Fabales</taxon>
        <taxon>Fabaceae</taxon>
        <taxon>Cercidoideae</taxon>
        <taxon>Cercideae</taxon>
        <taxon>Bauhiniinae</taxon>
        <taxon>Bauhinia</taxon>
    </lineage>
</organism>
<sequence length="91" mass="10129">MAKAPQANLREIGLEGFSLIDKFYGPPRRSHGGVFLVRQGHWVVQVPSDEMDDPVAVINSKDAAGKYGGVMIMNYSKGLKPQNRRVRPFET</sequence>
<comment type="caution">
    <text evidence="1">The sequence shown here is derived from an EMBL/GenBank/DDBJ whole genome shotgun (WGS) entry which is preliminary data.</text>
</comment>
<gene>
    <name evidence="1" type="ORF">L6164_012510</name>
</gene>